<evidence type="ECO:0000313" key="1">
    <source>
        <dbReference type="EMBL" id="KAK1656029.1"/>
    </source>
</evidence>
<dbReference type="RefSeq" id="XP_060452073.1">
    <property type="nucleotide sequence ID" value="XM_060587188.1"/>
</dbReference>
<dbReference type="EMBL" id="JAHMHQ010000001">
    <property type="protein sequence ID" value="KAK1656029.1"/>
    <property type="molecule type" value="Genomic_DNA"/>
</dbReference>
<protein>
    <submittedName>
        <fullName evidence="1">Uncharacterized protein</fullName>
    </submittedName>
</protein>
<comment type="caution">
    <text evidence="1">The sequence shown here is derived from an EMBL/GenBank/DDBJ whole genome shotgun (WGS) entry which is preliminary data.</text>
</comment>
<dbReference type="GeneID" id="85472050"/>
<reference evidence="1" key="1">
    <citation type="submission" date="2021-06" db="EMBL/GenBank/DDBJ databases">
        <title>Comparative genomics, transcriptomics and evolutionary studies reveal genomic signatures of adaptation to plant cell wall in hemibiotrophic fungi.</title>
        <authorList>
            <consortium name="DOE Joint Genome Institute"/>
            <person name="Baroncelli R."/>
            <person name="Diaz J.F."/>
            <person name="Benocci T."/>
            <person name="Peng M."/>
            <person name="Battaglia E."/>
            <person name="Haridas S."/>
            <person name="Andreopoulos W."/>
            <person name="Labutti K."/>
            <person name="Pangilinan J."/>
            <person name="Floch G.L."/>
            <person name="Makela M.R."/>
            <person name="Henrissat B."/>
            <person name="Grigoriev I.V."/>
            <person name="Crouch J.A."/>
            <person name="De Vries R.P."/>
            <person name="Sukno S.A."/>
            <person name="Thon M.R."/>
        </authorList>
    </citation>
    <scope>NUCLEOTIDE SEQUENCE</scope>
    <source>
        <strain evidence="1">CBS 102054</strain>
    </source>
</reference>
<keyword evidence="2" id="KW-1185">Reference proteome</keyword>
<organism evidence="1 2">
    <name type="scientific">Colletotrichum phormii</name>
    <dbReference type="NCBI Taxonomy" id="359342"/>
    <lineage>
        <taxon>Eukaryota</taxon>
        <taxon>Fungi</taxon>
        <taxon>Dikarya</taxon>
        <taxon>Ascomycota</taxon>
        <taxon>Pezizomycotina</taxon>
        <taxon>Sordariomycetes</taxon>
        <taxon>Hypocreomycetidae</taxon>
        <taxon>Glomerellales</taxon>
        <taxon>Glomerellaceae</taxon>
        <taxon>Colletotrichum</taxon>
        <taxon>Colletotrichum acutatum species complex</taxon>
    </lineage>
</organism>
<dbReference type="AlphaFoldDB" id="A0AAJ0ENX4"/>
<sequence>MTTEKIVAVQLKEDWTKEKASLAFLFHPNVYPLREVKKDTMAWLYLDQKTVGRGTNEWAIITPLTMTINGPVHMFHGDHPQIAVPWQLLRIGLRVTKDWVSGKPEFDRVERLFGTTTFLEGEMLICEEMSNPLPDLINVKETYFDAETGFSISPSDMLPSTPDVIHRNFVEFAYEKTDNCVNDRVAIKRSASEMA</sequence>
<evidence type="ECO:0000313" key="2">
    <source>
        <dbReference type="Proteomes" id="UP001243989"/>
    </source>
</evidence>
<accession>A0AAJ0ENX4</accession>
<proteinExistence type="predicted"/>
<gene>
    <name evidence="1" type="ORF">BDP81DRAFT_388877</name>
</gene>
<name>A0AAJ0ENX4_9PEZI</name>
<dbReference type="Proteomes" id="UP001243989">
    <property type="component" value="Unassembled WGS sequence"/>
</dbReference>